<gene>
    <name evidence="1" type="ORF">Patl1_10655</name>
</gene>
<sequence length="279" mass="30623">MYAKCRFFGYARKLVDRSPALDLVSWSALISGYAKNGLGEEAILAFQEMHLLGLKCNEFAFPSVLKACTIKKDLKVGLQVHGVVVVTGFEFDEYVANSLVVMYAKCGDFLDSRRLFDAIPERSVVSWNGLFSCYVQSDFCKEAVDLFQEMVSSGIRPNEFSMSGMINACTSLGDSGKGRKIHGFLIKLGYDSDPFSANALVDMYAKVGILDDSVAVFGEIAHPDIVSWNTVIAGCVLHEQVHALSVKSGFESDNYVVNSLIDTYGKCGQIQAAEKVKRL</sequence>
<evidence type="ECO:0000313" key="2">
    <source>
        <dbReference type="Proteomes" id="UP001164250"/>
    </source>
</evidence>
<organism evidence="1 2">
    <name type="scientific">Pistacia atlantica</name>
    <dbReference type="NCBI Taxonomy" id="434234"/>
    <lineage>
        <taxon>Eukaryota</taxon>
        <taxon>Viridiplantae</taxon>
        <taxon>Streptophyta</taxon>
        <taxon>Embryophyta</taxon>
        <taxon>Tracheophyta</taxon>
        <taxon>Spermatophyta</taxon>
        <taxon>Magnoliopsida</taxon>
        <taxon>eudicotyledons</taxon>
        <taxon>Gunneridae</taxon>
        <taxon>Pentapetalae</taxon>
        <taxon>rosids</taxon>
        <taxon>malvids</taxon>
        <taxon>Sapindales</taxon>
        <taxon>Anacardiaceae</taxon>
        <taxon>Pistacia</taxon>
    </lineage>
</organism>
<proteinExistence type="predicted"/>
<protein>
    <submittedName>
        <fullName evidence="1">Uncharacterized protein</fullName>
    </submittedName>
</protein>
<dbReference type="Proteomes" id="UP001164250">
    <property type="component" value="Chromosome 12"/>
</dbReference>
<name>A0ACC1A5S8_9ROSI</name>
<keyword evidence="2" id="KW-1185">Reference proteome</keyword>
<dbReference type="EMBL" id="CM047908">
    <property type="protein sequence ID" value="KAJ0082167.1"/>
    <property type="molecule type" value="Genomic_DNA"/>
</dbReference>
<accession>A0ACC1A5S8</accession>
<reference evidence="2" key="1">
    <citation type="journal article" date="2023" name="G3 (Bethesda)">
        <title>Genome assembly and association tests identify interacting loci associated with vigor, precocity, and sex in interspecific pistachio rootstocks.</title>
        <authorList>
            <person name="Palmer W."/>
            <person name="Jacygrad E."/>
            <person name="Sagayaradj S."/>
            <person name="Cavanaugh K."/>
            <person name="Han R."/>
            <person name="Bertier L."/>
            <person name="Beede B."/>
            <person name="Kafkas S."/>
            <person name="Golino D."/>
            <person name="Preece J."/>
            <person name="Michelmore R."/>
        </authorList>
    </citation>
    <scope>NUCLEOTIDE SEQUENCE [LARGE SCALE GENOMIC DNA]</scope>
</reference>
<evidence type="ECO:0000313" key="1">
    <source>
        <dbReference type="EMBL" id="KAJ0082167.1"/>
    </source>
</evidence>
<comment type="caution">
    <text evidence="1">The sequence shown here is derived from an EMBL/GenBank/DDBJ whole genome shotgun (WGS) entry which is preliminary data.</text>
</comment>